<name>A0A6A6BP78_9PEZI</name>
<dbReference type="InterPro" id="IPR036872">
    <property type="entry name" value="CH_dom_sf"/>
</dbReference>
<feature type="compositionally biased region" description="Basic and acidic residues" evidence="5">
    <location>
        <begin position="181"/>
        <end position="192"/>
    </location>
</feature>
<feature type="coiled-coil region" evidence="4">
    <location>
        <begin position="572"/>
        <end position="606"/>
    </location>
</feature>
<keyword evidence="8" id="KW-1185">Reference proteome</keyword>
<protein>
    <recommendedName>
        <fullName evidence="6">HOOK N-terminal domain-containing protein</fullName>
    </recommendedName>
</protein>
<dbReference type="OrthoDB" id="2129491at2759"/>
<dbReference type="CDD" id="cd22211">
    <property type="entry name" value="HkD_SF"/>
    <property type="match status" value="1"/>
</dbReference>
<dbReference type="AlphaFoldDB" id="A0A6A6BP78"/>
<dbReference type="GO" id="GO:0005737">
    <property type="term" value="C:cytoplasm"/>
    <property type="evidence" value="ECO:0007669"/>
    <property type="project" value="UniProtKB-SubCell"/>
</dbReference>
<proteinExistence type="predicted"/>
<evidence type="ECO:0000313" key="7">
    <source>
        <dbReference type="EMBL" id="KAF2145892.1"/>
    </source>
</evidence>
<feature type="domain" description="HOOK N-terminal" evidence="6">
    <location>
        <begin position="10"/>
        <end position="137"/>
    </location>
</feature>
<accession>A0A6A6BP78</accession>
<dbReference type="InterPro" id="IPR043936">
    <property type="entry name" value="HOOK_N"/>
</dbReference>
<organism evidence="7 8">
    <name type="scientific">Aplosporella prunicola CBS 121167</name>
    <dbReference type="NCBI Taxonomy" id="1176127"/>
    <lineage>
        <taxon>Eukaryota</taxon>
        <taxon>Fungi</taxon>
        <taxon>Dikarya</taxon>
        <taxon>Ascomycota</taxon>
        <taxon>Pezizomycotina</taxon>
        <taxon>Dothideomycetes</taxon>
        <taxon>Dothideomycetes incertae sedis</taxon>
        <taxon>Botryosphaeriales</taxon>
        <taxon>Aplosporellaceae</taxon>
        <taxon>Aplosporella</taxon>
    </lineage>
</organism>
<feature type="region of interest" description="Disordered" evidence="5">
    <location>
        <begin position="159"/>
        <end position="192"/>
    </location>
</feature>
<dbReference type="GO" id="GO:0051959">
    <property type="term" value="F:dynein light intermediate chain binding"/>
    <property type="evidence" value="ECO:0007669"/>
    <property type="project" value="TreeGrafter"/>
</dbReference>
<dbReference type="RefSeq" id="XP_033401604.1">
    <property type="nucleotide sequence ID" value="XM_033537859.1"/>
</dbReference>
<evidence type="ECO:0000256" key="4">
    <source>
        <dbReference type="SAM" id="Coils"/>
    </source>
</evidence>
<gene>
    <name evidence="7" type="ORF">K452DRAFT_242294</name>
</gene>
<dbReference type="GO" id="GO:0031122">
    <property type="term" value="P:cytoplasmic microtubule organization"/>
    <property type="evidence" value="ECO:0007669"/>
    <property type="project" value="TreeGrafter"/>
</dbReference>
<dbReference type="GO" id="GO:0008017">
    <property type="term" value="F:microtubule binding"/>
    <property type="evidence" value="ECO:0007669"/>
    <property type="project" value="TreeGrafter"/>
</dbReference>
<dbReference type="SUPFAM" id="SSF116907">
    <property type="entry name" value="Hook domain"/>
    <property type="match status" value="1"/>
</dbReference>
<dbReference type="Gene3D" id="1.10.418.10">
    <property type="entry name" value="Calponin-like domain"/>
    <property type="match status" value="1"/>
</dbReference>
<feature type="region of interest" description="Disordered" evidence="5">
    <location>
        <begin position="291"/>
        <end position="320"/>
    </location>
</feature>
<evidence type="ECO:0000256" key="3">
    <source>
        <dbReference type="ARBA" id="ARBA00023054"/>
    </source>
</evidence>
<keyword evidence="3 4" id="KW-0175">Coiled coil</keyword>
<dbReference type="PANTHER" id="PTHR18947:SF28">
    <property type="entry name" value="GIRDIN, ISOFORM A"/>
    <property type="match status" value="1"/>
</dbReference>
<reference evidence="7" key="1">
    <citation type="journal article" date="2020" name="Stud. Mycol.">
        <title>101 Dothideomycetes genomes: a test case for predicting lifestyles and emergence of pathogens.</title>
        <authorList>
            <person name="Haridas S."/>
            <person name="Albert R."/>
            <person name="Binder M."/>
            <person name="Bloem J."/>
            <person name="Labutti K."/>
            <person name="Salamov A."/>
            <person name="Andreopoulos B."/>
            <person name="Baker S."/>
            <person name="Barry K."/>
            <person name="Bills G."/>
            <person name="Bluhm B."/>
            <person name="Cannon C."/>
            <person name="Castanera R."/>
            <person name="Culley D."/>
            <person name="Daum C."/>
            <person name="Ezra D."/>
            <person name="Gonzalez J."/>
            <person name="Henrissat B."/>
            <person name="Kuo A."/>
            <person name="Liang C."/>
            <person name="Lipzen A."/>
            <person name="Lutzoni F."/>
            <person name="Magnuson J."/>
            <person name="Mondo S."/>
            <person name="Nolan M."/>
            <person name="Ohm R."/>
            <person name="Pangilinan J."/>
            <person name="Park H.-J."/>
            <person name="Ramirez L."/>
            <person name="Alfaro M."/>
            <person name="Sun H."/>
            <person name="Tritt A."/>
            <person name="Yoshinaga Y."/>
            <person name="Zwiers L.-H."/>
            <person name="Turgeon B."/>
            <person name="Goodwin S."/>
            <person name="Spatafora J."/>
            <person name="Crous P."/>
            <person name="Grigoriev I."/>
        </authorList>
    </citation>
    <scope>NUCLEOTIDE SEQUENCE</scope>
    <source>
        <strain evidence="7">CBS 121167</strain>
    </source>
</reference>
<evidence type="ECO:0000256" key="2">
    <source>
        <dbReference type="ARBA" id="ARBA00022490"/>
    </source>
</evidence>
<evidence type="ECO:0000259" key="6">
    <source>
        <dbReference type="Pfam" id="PF19047"/>
    </source>
</evidence>
<dbReference type="GO" id="GO:0030705">
    <property type="term" value="P:cytoskeleton-dependent intracellular transport"/>
    <property type="evidence" value="ECO:0007669"/>
    <property type="project" value="InterPro"/>
</dbReference>
<evidence type="ECO:0000256" key="1">
    <source>
        <dbReference type="ARBA" id="ARBA00004496"/>
    </source>
</evidence>
<feature type="compositionally biased region" description="Basic and acidic residues" evidence="5">
    <location>
        <begin position="160"/>
        <end position="174"/>
    </location>
</feature>
<evidence type="ECO:0000313" key="8">
    <source>
        <dbReference type="Proteomes" id="UP000799438"/>
    </source>
</evidence>
<dbReference type="GeneID" id="54295355"/>
<keyword evidence="2" id="KW-0963">Cytoplasm</keyword>
<dbReference type="EMBL" id="ML995476">
    <property type="protein sequence ID" value="KAF2145892.1"/>
    <property type="molecule type" value="Genomic_DNA"/>
</dbReference>
<sequence length="773" mass="87638">MDATPPALESALLRWLNSFELTQPVTAWSELADGQTLWQVLTDIDPEFFNGGLPEADAKSTDNWIPKWQNTKHIDRAITAYLRDECDKEVFSKTLTPDLKAIAIDGSKPETIKLVKGALLAAMYSPKSNQRMVGIMSELGASVAGPIADMIGDMQAAAQKFDEAHAEQETRLDEDVSTDSEPSHDLVSRDPELEREEQLIRASQHQKRIEAQLAQITKDLEEKNRHIYRLEEELAESKLEIGRRVRRASDDDETVQLKLQTHRDRDYIAQLESDLAETKNIQESQQRALERLRADETTKQELRDELQLTKSERDEFSQKAKANENLKKKIQSLQEQQKADQALREELSAAQEQLQELEHLREHVLALKKANEENMETIANGEQEIFDQKTAKKRLEHELKVITQRFEQSRDMATRYQEANMELESKLREVEDSNAGAEALGSLEEQLGKEETDDASKANRKSMMSLIGGEGADLILLQQKVDLLQARCTRVEEKYLDVYQENLGLQAAIQDEKAKQEDPFVYQANKLHAAEAEIKDLTNKVHAISTKNMELQHSLAEISGTNQTEGASGADHKALKDNYEALLTTHEELQKHADKIDSELDDQKALLRHRLLDPNALRHEDAEAMRSNEFKVLMEQLQVFREASDEEAAQMKAVIAAEVSKKLETGNAEIAAREKQIEDRDAIISKLKKDAERLKKEAGDKASIDAHKELQALQRENRLITGAWYDIASRLQSNTVVLQRKAEVSRSWIGRQRAEVGRAGGPVRQHFDLPIAL</sequence>
<dbReference type="Proteomes" id="UP000799438">
    <property type="component" value="Unassembled WGS sequence"/>
</dbReference>
<feature type="coiled-coil region" evidence="4">
    <location>
        <begin position="206"/>
        <end position="240"/>
    </location>
</feature>
<dbReference type="PANTHER" id="PTHR18947">
    <property type="entry name" value="HOOK PROTEINS"/>
    <property type="match status" value="1"/>
</dbReference>
<evidence type="ECO:0000256" key="5">
    <source>
        <dbReference type="SAM" id="MobiDB-lite"/>
    </source>
</evidence>
<comment type="subcellular location">
    <subcellularLocation>
        <location evidence="1">Cytoplasm</location>
    </subcellularLocation>
</comment>
<dbReference type="Pfam" id="PF19047">
    <property type="entry name" value="HOOK_N"/>
    <property type="match status" value="1"/>
</dbReference>
<dbReference type="GO" id="GO:0005815">
    <property type="term" value="C:microtubule organizing center"/>
    <property type="evidence" value="ECO:0007669"/>
    <property type="project" value="TreeGrafter"/>
</dbReference>